<dbReference type="AlphaFoldDB" id="A0A0C9Z3N2"/>
<name>A0A0C9Z3N2_9AGAM</name>
<reference evidence="2" key="2">
    <citation type="submission" date="2015-01" db="EMBL/GenBank/DDBJ databases">
        <title>Evolutionary Origins and Diversification of the Mycorrhizal Mutualists.</title>
        <authorList>
            <consortium name="DOE Joint Genome Institute"/>
            <consortium name="Mycorrhizal Genomics Consortium"/>
            <person name="Kohler A."/>
            <person name="Kuo A."/>
            <person name="Nagy L.G."/>
            <person name="Floudas D."/>
            <person name="Copeland A."/>
            <person name="Barry K.W."/>
            <person name="Cichocki N."/>
            <person name="Veneault-Fourrey C."/>
            <person name="LaButti K."/>
            <person name="Lindquist E.A."/>
            <person name="Lipzen A."/>
            <person name="Lundell T."/>
            <person name="Morin E."/>
            <person name="Murat C."/>
            <person name="Riley R."/>
            <person name="Ohm R."/>
            <person name="Sun H."/>
            <person name="Tunlid A."/>
            <person name="Henrissat B."/>
            <person name="Grigoriev I.V."/>
            <person name="Hibbett D.S."/>
            <person name="Martin F."/>
        </authorList>
    </citation>
    <scope>NUCLEOTIDE SEQUENCE [LARGE SCALE GENOMIC DNA]</scope>
    <source>
        <strain evidence="2">441</strain>
    </source>
</reference>
<dbReference type="STRING" id="765257.A0A0C9Z3N2"/>
<evidence type="ECO:0000313" key="1">
    <source>
        <dbReference type="EMBL" id="KIK16987.1"/>
    </source>
</evidence>
<reference evidence="1 2" key="1">
    <citation type="submission" date="2014-04" db="EMBL/GenBank/DDBJ databases">
        <authorList>
            <consortium name="DOE Joint Genome Institute"/>
            <person name="Kuo A."/>
            <person name="Kohler A."/>
            <person name="Costa M.D."/>
            <person name="Nagy L.G."/>
            <person name="Floudas D."/>
            <person name="Copeland A."/>
            <person name="Barry K.W."/>
            <person name="Cichocki N."/>
            <person name="Veneault-Fourrey C."/>
            <person name="LaButti K."/>
            <person name="Lindquist E.A."/>
            <person name="Lipzen A."/>
            <person name="Lundell T."/>
            <person name="Morin E."/>
            <person name="Murat C."/>
            <person name="Sun H."/>
            <person name="Tunlid A."/>
            <person name="Henrissat B."/>
            <person name="Grigoriev I.V."/>
            <person name="Hibbett D.S."/>
            <person name="Martin F."/>
            <person name="Nordberg H.P."/>
            <person name="Cantor M.N."/>
            <person name="Hua S.X."/>
        </authorList>
    </citation>
    <scope>NUCLEOTIDE SEQUENCE [LARGE SCALE GENOMIC DNA]</scope>
    <source>
        <strain evidence="1 2">441</strain>
    </source>
</reference>
<dbReference type="OrthoDB" id="432234at2759"/>
<dbReference type="EMBL" id="KN833841">
    <property type="protein sequence ID" value="KIK16987.1"/>
    <property type="molecule type" value="Genomic_DNA"/>
</dbReference>
<keyword evidence="2" id="KW-1185">Reference proteome</keyword>
<accession>A0A0C9Z3N2</accession>
<feature type="non-terminal residue" evidence="1">
    <location>
        <position position="1"/>
    </location>
</feature>
<dbReference type="InterPro" id="IPR027417">
    <property type="entry name" value="P-loop_NTPase"/>
</dbReference>
<protein>
    <submittedName>
        <fullName evidence="1">Uncharacterized protein</fullName>
    </submittedName>
</protein>
<gene>
    <name evidence="1" type="ORF">PISMIDRAFT_112330</name>
</gene>
<proteinExistence type="predicted"/>
<dbReference type="HOGENOM" id="CLU_043109_0_0_1"/>
<evidence type="ECO:0000313" key="2">
    <source>
        <dbReference type="Proteomes" id="UP000054018"/>
    </source>
</evidence>
<dbReference type="Gene3D" id="3.40.50.300">
    <property type="entry name" value="P-loop containing nucleotide triphosphate hydrolases"/>
    <property type="match status" value="1"/>
</dbReference>
<sequence length="363" mass="40630">HHNLPNFIGQFFPSHDDPEQYPFYCTLMLLLLKPWHNIGTGLKRSCEMWETAFKVFLTQAPPEVHCILSSIQYFHQWSMDSLQWEMVEGGSHMQGPTEECLEDVDLGEMSGGSTSTVHPLNELDLANLILSQIPRGEEMHGRLALEAARFTGIFPSHDGTSVEEMPPSHESHCLQSTATDFNNLCVWQEQMSRDVHQQNTSTFHAPLSSSCDPVTTDVYLIDEEVICTQEEENRSVEMSEAAMCPVDPAMLNVSQTRAYQIVTWHVDQTLSGRTPSPLRMLLHGEGGTGKSKVIQTISEYFTCRGAHHLLLKAAYMGVTASLIDGKTTHTIAMVSCRDDHSISAQTKAKLQQFSPAEVLITYF</sequence>
<dbReference type="Proteomes" id="UP000054018">
    <property type="component" value="Unassembled WGS sequence"/>
</dbReference>
<organism evidence="1 2">
    <name type="scientific">Pisolithus microcarpus 441</name>
    <dbReference type="NCBI Taxonomy" id="765257"/>
    <lineage>
        <taxon>Eukaryota</taxon>
        <taxon>Fungi</taxon>
        <taxon>Dikarya</taxon>
        <taxon>Basidiomycota</taxon>
        <taxon>Agaricomycotina</taxon>
        <taxon>Agaricomycetes</taxon>
        <taxon>Agaricomycetidae</taxon>
        <taxon>Boletales</taxon>
        <taxon>Sclerodermatineae</taxon>
        <taxon>Pisolithaceae</taxon>
        <taxon>Pisolithus</taxon>
    </lineage>
</organism>